<feature type="non-terminal residue" evidence="2">
    <location>
        <position position="1"/>
    </location>
</feature>
<keyword evidence="3" id="KW-1185">Reference proteome</keyword>
<evidence type="ECO:0000256" key="1">
    <source>
        <dbReference type="SAM" id="Phobius"/>
    </source>
</evidence>
<comment type="caution">
    <text evidence="2">The sequence shown here is derived from an EMBL/GenBank/DDBJ whole genome shotgun (WGS) entry which is preliminary data.</text>
</comment>
<feature type="transmembrane region" description="Helical" evidence="1">
    <location>
        <begin position="7"/>
        <end position="25"/>
    </location>
</feature>
<proteinExistence type="predicted"/>
<sequence>CLFGLNKLIGFLNFVLGIIYGWIAHVKYNNIYLTIAVILVMWAASINIIYRAKVLYKAFSKQHQTKK</sequence>
<reference evidence="2" key="1">
    <citation type="submission" date="2021-09" db="EMBL/GenBank/DDBJ databases">
        <authorList>
            <person name="Smyrli M."/>
        </authorList>
    </citation>
    <scope>NUCLEOTIDE SEQUENCE</scope>
    <source>
        <strain evidence="2">LAR25</strain>
    </source>
</reference>
<dbReference type="Proteomes" id="UP001149303">
    <property type="component" value="Unassembled WGS sequence"/>
</dbReference>
<organism evidence="2 3">
    <name type="scientific">Tenacibaculum larymnensis</name>
    <dbReference type="NCBI Taxonomy" id="2878201"/>
    <lineage>
        <taxon>Bacteria</taxon>
        <taxon>Pseudomonadati</taxon>
        <taxon>Bacteroidota</taxon>
        <taxon>Flavobacteriia</taxon>
        <taxon>Flavobacteriales</taxon>
        <taxon>Flavobacteriaceae</taxon>
        <taxon>Tenacibaculum</taxon>
    </lineage>
</organism>
<gene>
    <name evidence="2" type="ORF">LCI24_16830</name>
</gene>
<keyword evidence="1" id="KW-1133">Transmembrane helix</keyword>
<accession>A0A9X4EQM8</accession>
<dbReference type="EMBL" id="JAIWJY010000023">
    <property type="protein sequence ID" value="MDE1208459.1"/>
    <property type="molecule type" value="Genomic_DNA"/>
</dbReference>
<name>A0A9X4EQM8_9FLAO</name>
<dbReference type="RefSeq" id="WP_274641414.1">
    <property type="nucleotide sequence ID" value="NZ_JAIWJY010000023.1"/>
</dbReference>
<dbReference type="AlphaFoldDB" id="A0A9X4EQM8"/>
<feature type="transmembrane region" description="Helical" evidence="1">
    <location>
        <begin position="31"/>
        <end position="50"/>
    </location>
</feature>
<keyword evidence="1" id="KW-0472">Membrane</keyword>
<evidence type="ECO:0000313" key="2">
    <source>
        <dbReference type="EMBL" id="MDE1208459.1"/>
    </source>
</evidence>
<evidence type="ECO:0000313" key="3">
    <source>
        <dbReference type="Proteomes" id="UP001149303"/>
    </source>
</evidence>
<protein>
    <submittedName>
        <fullName evidence="2">Uncharacterized protein</fullName>
    </submittedName>
</protein>
<keyword evidence="1" id="KW-0812">Transmembrane</keyword>